<dbReference type="EMBL" id="JABZGF010000019">
    <property type="protein sequence ID" value="MBF0965867.1"/>
    <property type="molecule type" value="Genomic_DNA"/>
</dbReference>
<dbReference type="InterPro" id="IPR036894">
    <property type="entry name" value="YbaB-like_sf"/>
</dbReference>
<dbReference type="AlphaFoldDB" id="A0A929RMX0"/>
<evidence type="ECO:0000256" key="1">
    <source>
        <dbReference type="SAM" id="MobiDB-lite"/>
    </source>
</evidence>
<dbReference type="SUPFAM" id="SSF82607">
    <property type="entry name" value="YbaB-like"/>
    <property type="match status" value="1"/>
</dbReference>
<dbReference type="Gene3D" id="3.30.1310.10">
    <property type="entry name" value="Nucleoid-associated protein YbaB-like domain"/>
    <property type="match status" value="1"/>
</dbReference>
<dbReference type="Pfam" id="PF02575">
    <property type="entry name" value="YbaB_DNA_bd"/>
    <property type="match status" value="1"/>
</dbReference>
<dbReference type="Proteomes" id="UP000759246">
    <property type="component" value="Unassembled WGS sequence"/>
</dbReference>
<feature type="region of interest" description="Disordered" evidence="1">
    <location>
        <begin position="109"/>
        <end position="131"/>
    </location>
</feature>
<accession>A0A929RMX0</accession>
<reference evidence="2" key="1">
    <citation type="submission" date="2020-04" db="EMBL/GenBank/DDBJ databases">
        <title>Deep metagenomics examines the oral microbiome during advanced dental caries in children, revealing novel taxa and co-occurrences with host molecules.</title>
        <authorList>
            <person name="Baker J.L."/>
            <person name="Morton J.T."/>
            <person name="Dinis M."/>
            <person name="Alvarez R."/>
            <person name="Tran N.C."/>
            <person name="Knight R."/>
            <person name="Edlund A."/>
        </authorList>
    </citation>
    <scope>NUCLEOTIDE SEQUENCE</scope>
    <source>
        <strain evidence="2">JCVI_30_bin.13</strain>
    </source>
</reference>
<evidence type="ECO:0000313" key="3">
    <source>
        <dbReference type="Proteomes" id="UP000759246"/>
    </source>
</evidence>
<dbReference type="GO" id="GO:0003677">
    <property type="term" value="F:DNA binding"/>
    <property type="evidence" value="ECO:0007669"/>
    <property type="project" value="InterPro"/>
</dbReference>
<gene>
    <name evidence="2" type="ORF">HXK09_01630</name>
</gene>
<evidence type="ECO:0000313" key="2">
    <source>
        <dbReference type="EMBL" id="MBF0965867.1"/>
    </source>
</evidence>
<protein>
    <submittedName>
        <fullName evidence="2">YbaB/EbfC family nucleoid-associated protein</fullName>
    </submittedName>
</protein>
<organism evidence="2 3">
    <name type="scientific">Actinomyces bouchesdurhonensis</name>
    <dbReference type="NCBI Taxonomy" id="1852361"/>
    <lineage>
        <taxon>Bacteria</taxon>
        <taxon>Bacillati</taxon>
        <taxon>Actinomycetota</taxon>
        <taxon>Actinomycetes</taxon>
        <taxon>Actinomycetales</taxon>
        <taxon>Actinomycetaceae</taxon>
        <taxon>Actinomyces</taxon>
    </lineage>
</organism>
<sequence>MSLFEDDPDAIRRQERQVQEQAERARVMRQRIEAVQGVGTSPDERVEVVVDSGGTLLGIGIEGVSNEVCEAIMSAYAAARRDAGEQVISASQEAFGENYAGIERMRSLYGVPDPQDSNADTPDPWTALRGH</sequence>
<proteinExistence type="predicted"/>
<name>A0A929RMX0_9ACTO</name>
<dbReference type="InterPro" id="IPR004401">
    <property type="entry name" value="YbaB/EbfC"/>
</dbReference>
<comment type="caution">
    <text evidence="2">The sequence shown here is derived from an EMBL/GenBank/DDBJ whole genome shotgun (WGS) entry which is preliminary data.</text>
</comment>